<evidence type="ECO:0000313" key="3">
    <source>
        <dbReference type="Proteomes" id="UP000660262"/>
    </source>
</evidence>
<evidence type="ECO:0000313" key="2">
    <source>
        <dbReference type="EMBL" id="GHP08476.1"/>
    </source>
</evidence>
<dbReference type="AlphaFoldDB" id="A0A830HM41"/>
<reference evidence="2" key="1">
    <citation type="submission" date="2020-10" db="EMBL/GenBank/DDBJ databases">
        <title>Unveiling of a novel bifunctional photoreceptor, Dualchrome1, isolated from a cosmopolitan green alga.</title>
        <authorList>
            <person name="Suzuki S."/>
            <person name="Kawachi M."/>
        </authorList>
    </citation>
    <scope>NUCLEOTIDE SEQUENCE</scope>
    <source>
        <strain evidence="2">NIES 2893</strain>
    </source>
</reference>
<dbReference type="EMBL" id="BNJQ01000021">
    <property type="protein sequence ID" value="GHP08476.1"/>
    <property type="molecule type" value="Genomic_DNA"/>
</dbReference>
<keyword evidence="3" id="KW-1185">Reference proteome</keyword>
<comment type="caution">
    <text evidence="2">The sequence shown here is derived from an EMBL/GenBank/DDBJ whole genome shotgun (WGS) entry which is preliminary data.</text>
</comment>
<name>A0A830HM41_9CHLO</name>
<dbReference type="SUPFAM" id="SSF53383">
    <property type="entry name" value="PLP-dependent transferases"/>
    <property type="match status" value="1"/>
</dbReference>
<feature type="region of interest" description="Disordered" evidence="1">
    <location>
        <begin position="355"/>
        <end position="375"/>
    </location>
</feature>
<feature type="region of interest" description="Disordered" evidence="1">
    <location>
        <begin position="1"/>
        <end position="25"/>
    </location>
</feature>
<feature type="compositionally biased region" description="Low complexity" evidence="1">
    <location>
        <begin position="1"/>
        <end position="15"/>
    </location>
</feature>
<dbReference type="Proteomes" id="UP000660262">
    <property type="component" value="Unassembled WGS sequence"/>
</dbReference>
<protein>
    <recommendedName>
        <fullName evidence="4">Pyridoxal phosphate-dependent transferase</fullName>
    </recommendedName>
</protein>
<accession>A0A830HM41</accession>
<dbReference type="OrthoDB" id="5034579at2759"/>
<evidence type="ECO:0000256" key="1">
    <source>
        <dbReference type="SAM" id="MobiDB-lite"/>
    </source>
</evidence>
<proteinExistence type="predicted"/>
<organism evidence="2 3">
    <name type="scientific">Pycnococcus provasolii</name>
    <dbReference type="NCBI Taxonomy" id="41880"/>
    <lineage>
        <taxon>Eukaryota</taxon>
        <taxon>Viridiplantae</taxon>
        <taxon>Chlorophyta</taxon>
        <taxon>Pseudoscourfieldiophyceae</taxon>
        <taxon>Pseudoscourfieldiales</taxon>
        <taxon>Pycnococcaceae</taxon>
        <taxon>Pycnococcus</taxon>
    </lineage>
</organism>
<dbReference type="InterPro" id="IPR015424">
    <property type="entry name" value="PyrdxlP-dep_Trfase"/>
</dbReference>
<sequence length="784" mass="84659">MNTTTVATSSTRKTTQACRRTHSNRSVLRCGKKNTNTRVMASSTEQQTTNNISTACPYEVSLAQMGFKKEMRTLPTVHDAVREGEPKQKAETTFKASVGWAQARYFEKLCTSSKVIHIVSSEKYDVPDSMCGCDDDDSSTRSQSIQFRLGGPRLDTTADVNRVTGNVIEMLNDPRVRVSVSASGTVVGEICFPLDNVNAWSGTSGNAMDAMVQSIQALFMNVEKPAIVETVQCLMEKGSDDRSVFKGEERVNKYHTGMIPKPASTIHRGSCTSSSPTPSAQEAAVAMAQRMWSAPGYSSDTQLMHEVCERVVSLLAPDVDGAMMVAHPSGTDAENFPLIHAIMKSRELAIKHNNERTAVQRGEDRPQGELTDNPRGSVTSIVVAAGEVGSGTAQACEGRYFSSRIPIGGSQVEMSSELPTLHTLARLDVHEMVCRCEKVGMLRNNYDAMVAEAARAALHSDPAKVVVLHMVAGSKTGMTVPSESCVDELVAEFGKDRVICVLDCCQMRHEAALIPRWLNEHGFALVTASKFYAGPSFAGGVLMSGKRVDEMNAMIESEQAAVQAAYANASASYLTPHDVGAVIPQLTKMLPAGPCNYGMLLRWASGLHEMERMADSIQHAGGAAAAGEAMCSWVNAVRTMVDASHGDELVRLPVEDYEGLDYQVGGINSIVALRLRSDANSRFLNADELKQVYGFMYSDASDLLEEGTLTKEEKDIMSCKILLGQPVAMPDGSAVLRTCMGAPQFSNLLSGEEPLDVMLKSDTTVLAKLALCARHYEALTLASA</sequence>
<evidence type="ECO:0008006" key="4">
    <source>
        <dbReference type="Google" id="ProtNLM"/>
    </source>
</evidence>
<gene>
    <name evidence="2" type="ORF">PPROV_000721400</name>
</gene>